<protein>
    <recommendedName>
        <fullName evidence="19">Bifunctional NAD(P)H-hydrate repair enzyme</fullName>
    </recommendedName>
    <alternativeName>
        <fullName evidence="19">Nicotinamide nucleotide repair protein</fullName>
    </alternativeName>
    <domain>
        <recommendedName>
            <fullName evidence="19">ADP-dependent (S)-NAD(P)H-hydrate dehydratase</fullName>
            <ecNumber evidence="19">4.2.1.136</ecNumber>
        </recommendedName>
        <alternativeName>
            <fullName evidence="19">ADP-dependent NAD(P)HX dehydratase</fullName>
        </alternativeName>
    </domain>
    <domain>
        <recommendedName>
            <fullName evidence="19">NAD(P)H-hydrate epimerase</fullName>
            <ecNumber evidence="19">5.1.99.6</ecNumber>
        </recommendedName>
    </domain>
</protein>
<dbReference type="RefSeq" id="WP_208174255.1">
    <property type="nucleotide sequence ID" value="NZ_JAGETZ010000002.1"/>
</dbReference>
<accession>A0ABS3QBL8</accession>
<feature type="binding site" evidence="18">
    <location>
        <position position="60"/>
    </location>
    <ligand>
        <name>K(+)</name>
        <dbReference type="ChEBI" id="CHEBI:29103"/>
    </ligand>
</feature>
<evidence type="ECO:0000256" key="1">
    <source>
        <dbReference type="ARBA" id="ARBA00000013"/>
    </source>
</evidence>
<comment type="function">
    <text evidence="14 19">Bifunctional enzyme that catalyzes the epimerization of the S- and R-forms of NAD(P)HX and the dehydration of the S-form of NAD(P)HX at the expense of ADP, which is converted to AMP. This allows the repair of both epimers of NAD(P)HX, a damaged form of NAD(P)H that is a result of enzymatic or heat-dependent hydration.</text>
</comment>
<feature type="binding site" evidence="18">
    <location>
        <position position="157"/>
    </location>
    <ligand>
        <name>(6S)-NADPHX</name>
        <dbReference type="ChEBI" id="CHEBI:64076"/>
    </ligand>
</feature>
<comment type="similarity">
    <text evidence="4 19">In the C-terminal section; belongs to the NnrD/CARKD family.</text>
</comment>
<comment type="caution">
    <text evidence="22">The sequence shown here is derived from an EMBL/GenBank/DDBJ whole genome shotgun (WGS) entry which is preliminary data.</text>
</comment>
<keyword evidence="7 17" id="KW-0067">ATP-binding</keyword>
<feature type="binding site" evidence="18">
    <location>
        <begin position="59"/>
        <end position="63"/>
    </location>
    <ligand>
        <name>(6S)-NADPHX</name>
        <dbReference type="ChEBI" id="CHEBI:64076"/>
    </ligand>
</feature>
<dbReference type="PROSITE" id="PS51385">
    <property type="entry name" value="YJEF_N"/>
    <property type="match status" value="1"/>
</dbReference>
<comment type="function">
    <text evidence="18">Catalyzes the epimerization of the S- and R-forms of NAD(P)HX, a damaged form of NAD(P)H that is a result of enzymatic or heat-dependent hydration. This is a prerequisite for the S-specific NAD(P)H-hydrate dehydratase to allow the repair of both epimers of NAD(P)HX.</text>
</comment>
<dbReference type="SUPFAM" id="SSF64153">
    <property type="entry name" value="YjeF N-terminal domain-like"/>
    <property type="match status" value="1"/>
</dbReference>
<feature type="binding site" evidence="18">
    <location>
        <position position="124"/>
    </location>
    <ligand>
        <name>K(+)</name>
        <dbReference type="ChEBI" id="CHEBI:29103"/>
    </ligand>
</feature>
<dbReference type="PANTHER" id="PTHR12592:SF0">
    <property type="entry name" value="ATP-DEPENDENT (S)-NAD(P)H-HYDRATE DEHYDRATASE"/>
    <property type="match status" value="1"/>
</dbReference>
<keyword evidence="5 18" id="KW-0479">Metal-binding</keyword>
<dbReference type="Proteomes" id="UP000664369">
    <property type="component" value="Unassembled WGS sequence"/>
</dbReference>
<feature type="binding site" evidence="17">
    <location>
        <position position="323"/>
    </location>
    <ligand>
        <name>(6S)-NADPHX</name>
        <dbReference type="ChEBI" id="CHEBI:64076"/>
    </ligand>
</feature>
<feature type="binding site" evidence="17">
    <location>
        <position position="448"/>
    </location>
    <ligand>
        <name>(6S)-NADPHX</name>
        <dbReference type="ChEBI" id="CHEBI:64076"/>
    </ligand>
</feature>
<proteinExistence type="inferred from homology"/>
<evidence type="ECO:0000256" key="17">
    <source>
        <dbReference type="HAMAP-Rule" id="MF_01965"/>
    </source>
</evidence>
<keyword evidence="6 17" id="KW-0547">Nucleotide-binding</keyword>
<comment type="similarity">
    <text evidence="3 19">In the N-terminal section; belongs to the NnrE/AIBP family.</text>
</comment>
<dbReference type="InterPro" id="IPR004443">
    <property type="entry name" value="YjeF_N_dom"/>
</dbReference>
<dbReference type="PROSITE" id="PS01050">
    <property type="entry name" value="YJEF_C_2"/>
    <property type="match status" value="1"/>
</dbReference>
<feature type="binding site" evidence="17">
    <location>
        <begin position="418"/>
        <end position="422"/>
    </location>
    <ligand>
        <name>AMP</name>
        <dbReference type="ChEBI" id="CHEBI:456215"/>
    </ligand>
</feature>
<comment type="subunit">
    <text evidence="17">Homotetramer.</text>
</comment>
<sequence>MKILSAAQTRELDQATQTEQRLISVELMERAASAFVAWLSSRYSSADAGEILILCGPGNNGGDGLAVARQLLQRGYRVRVALLPATRHSPDWQHNRQHLPKAVPSSEISTKKLPDIAAGALVIDALFGTGLSRPLAGLAATVVTHLNQARARVIAIDIPSGLFADQSQPADSAVVCAQHTVSFGLPKLAFLLPQNAEYMGEWSIEDIGLSQKFVADTTTPWHYTNAAAVAGALPVRPKFSHKGTFGHALLLAGSRGKMGAAVLAAGACLRSGVGLLTAHIPGCGYDIFQTSQPEAMCLTDAKADFISELPKLDGYQAVGIGPGLGQDAASLAVLRQLLKAAAKPTAKTGKPLPLVIDADALNLLGQHRELLKLLPENTVLTPHPKEFERLTEPARDDYHRLDLLRDFAVQHHCLVVLKGACTCLATPEGELHFNNTGNPGMATGGSGDVLTGILLALRAHAQLSPFEAVRLGVYAHGRAGDLAATHSGQAGLVAGDIVRHIGPALKEWE</sequence>
<dbReference type="SUPFAM" id="SSF53613">
    <property type="entry name" value="Ribokinase-like"/>
    <property type="match status" value="1"/>
</dbReference>
<feature type="domain" description="YjeF C-terminal" evidence="20">
    <location>
        <begin position="225"/>
        <end position="508"/>
    </location>
</feature>
<feature type="domain" description="YjeF N-terminal" evidence="21">
    <location>
        <begin position="9"/>
        <end position="215"/>
    </location>
</feature>
<dbReference type="HAMAP" id="MF_01966">
    <property type="entry name" value="NADHX_epimerase"/>
    <property type="match status" value="1"/>
</dbReference>
<dbReference type="PANTHER" id="PTHR12592">
    <property type="entry name" value="ATP-DEPENDENT (S)-NAD(P)H-HYDRATE DEHYDRATASE FAMILY MEMBER"/>
    <property type="match status" value="1"/>
</dbReference>
<dbReference type="CDD" id="cd01171">
    <property type="entry name" value="YXKO-related"/>
    <property type="match status" value="1"/>
</dbReference>
<comment type="function">
    <text evidence="17">Catalyzes the dehydration of the S-form of NAD(P)HX at the expense of ADP, which is converted to AMP. Together with NAD(P)HX epimerase, which catalyzes the epimerization of the S- and R-forms, the enzyme allows the repair of both epimers of NAD(P)HX, a damaged form of NAD(P)H that is a result of enzymatic or heat-dependent hydration.</text>
</comment>
<keyword evidence="8 17" id="KW-0521">NADP</keyword>
<evidence type="ECO:0000256" key="7">
    <source>
        <dbReference type="ARBA" id="ARBA00022840"/>
    </source>
</evidence>
<dbReference type="Pfam" id="PF01256">
    <property type="entry name" value="Carb_kinase"/>
    <property type="match status" value="1"/>
</dbReference>
<evidence type="ECO:0000256" key="4">
    <source>
        <dbReference type="ARBA" id="ARBA00009524"/>
    </source>
</evidence>
<evidence type="ECO:0000256" key="13">
    <source>
        <dbReference type="ARBA" id="ARBA00023268"/>
    </source>
</evidence>
<feature type="binding site" evidence="17">
    <location>
        <position position="260"/>
    </location>
    <ligand>
        <name>(6S)-NADPHX</name>
        <dbReference type="ChEBI" id="CHEBI:64076"/>
    </ligand>
</feature>
<keyword evidence="10 17" id="KW-0520">NAD</keyword>
<evidence type="ECO:0000256" key="9">
    <source>
        <dbReference type="ARBA" id="ARBA00022958"/>
    </source>
</evidence>
<dbReference type="EMBL" id="JAGETZ010000002">
    <property type="protein sequence ID" value="MBO2008642.1"/>
    <property type="molecule type" value="Genomic_DNA"/>
</dbReference>
<evidence type="ECO:0000256" key="8">
    <source>
        <dbReference type="ARBA" id="ARBA00022857"/>
    </source>
</evidence>
<organism evidence="22 23">
    <name type="scientific">Hymenobacter negativus</name>
    <dbReference type="NCBI Taxonomy" id="2795026"/>
    <lineage>
        <taxon>Bacteria</taxon>
        <taxon>Pseudomonadati</taxon>
        <taxon>Bacteroidota</taxon>
        <taxon>Cytophagia</taxon>
        <taxon>Cytophagales</taxon>
        <taxon>Hymenobacteraceae</taxon>
        <taxon>Hymenobacter</taxon>
    </lineage>
</organism>
<keyword evidence="9 18" id="KW-0630">Potassium</keyword>
<dbReference type="EC" id="5.1.99.6" evidence="19"/>
<dbReference type="InterPro" id="IPR030677">
    <property type="entry name" value="Nnr"/>
</dbReference>
<comment type="catalytic activity">
    <reaction evidence="15 17 19">
        <text>(6S)-NADHX + ADP = AMP + phosphate + NADH + H(+)</text>
        <dbReference type="Rhea" id="RHEA:32223"/>
        <dbReference type="ChEBI" id="CHEBI:15378"/>
        <dbReference type="ChEBI" id="CHEBI:43474"/>
        <dbReference type="ChEBI" id="CHEBI:57945"/>
        <dbReference type="ChEBI" id="CHEBI:64074"/>
        <dbReference type="ChEBI" id="CHEBI:456215"/>
        <dbReference type="ChEBI" id="CHEBI:456216"/>
        <dbReference type="EC" id="4.2.1.136"/>
    </reaction>
</comment>
<evidence type="ECO:0000313" key="22">
    <source>
        <dbReference type="EMBL" id="MBO2008642.1"/>
    </source>
</evidence>
<evidence type="ECO:0000256" key="14">
    <source>
        <dbReference type="ARBA" id="ARBA00025153"/>
    </source>
</evidence>
<dbReference type="PROSITE" id="PS51383">
    <property type="entry name" value="YJEF_C_3"/>
    <property type="match status" value="1"/>
</dbReference>
<evidence type="ECO:0000256" key="2">
    <source>
        <dbReference type="ARBA" id="ARBA00000909"/>
    </source>
</evidence>
<dbReference type="Gene3D" id="3.40.1190.20">
    <property type="match status" value="1"/>
</dbReference>
<keyword evidence="13" id="KW-0511">Multifunctional enzyme</keyword>
<evidence type="ECO:0000256" key="19">
    <source>
        <dbReference type="PIRNR" id="PIRNR017184"/>
    </source>
</evidence>
<dbReference type="InterPro" id="IPR029056">
    <property type="entry name" value="Ribokinase-like"/>
</dbReference>
<gene>
    <name evidence="17" type="primary">nnrD</name>
    <name evidence="18" type="synonym">nnrE</name>
    <name evidence="22" type="ORF">J4E00_06235</name>
</gene>
<evidence type="ECO:0000259" key="21">
    <source>
        <dbReference type="PROSITE" id="PS51385"/>
    </source>
</evidence>
<dbReference type="InterPro" id="IPR036652">
    <property type="entry name" value="YjeF_N_dom_sf"/>
</dbReference>
<comment type="similarity">
    <text evidence="18">Belongs to the NnrE/AIBP family.</text>
</comment>
<dbReference type="Pfam" id="PF03853">
    <property type="entry name" value="YjeF_N"/>
    <property type="match status" value="1"/>
</dbReference>
<comment type="cofactor">
    <cofactor evidence="17">
        <name>Mg(2+)</name>
        <dbReference type="ChEBI" id="CHEBI:18420"/>
    </cofactor>
</comment>
<evidence type="ECO:0000256" key="12">
    <source>
        <dbReference type="ARBA" id="ARBA00023239"/>
    </source>
</evidence>
<evidence type="ECO:0000256" key="3">
    <source>
        <dbReference type="ARBA" id="ARBA00006001"/>
    </source>
</evidence>
<keyword evidence="11 18" id="KW-0413">Isomerase</keyword>
<keyword evidence="12 17" id="KW-0456">Lyase</keyword>
<dbReference type="NCBIfam" id="TIGR00196">
    <property type="entry name" value="yjeF_cterm"/>
    <property type="match status" value="1"/>
</dbReference>
<feature type="binding site" evidence="17">
    <location>
        <position position="447"/>
    </location>
    <ligand>
        <name>AMP</name>
        <dbReference type="ChEBI" id="CHEBI:456215"/>
    </ligand>
</feature>
<dbReference type="Gene3D" id="3.40.50.10260">
    <property type="entry name" value="YjeF N-terminal domain"/>
    <property type="match status" value="1"/>
</dbReference>
<evidence type="ECO:0000256" key="10">
    <source>
        <dbReference type="ARBA" id="ARBA00023027"/>
    </source>
</evidence>
<evidence type="ECO:0000256" key="15">
    <source>
        <dbReference type="ARBA" id="ARBA00048238"/>
    </source>
</evidence>
<comment type="similarity">
    <text evidence="17">Belongs to the NnrD/CARKD family.</text>
</comment>
<comment type="catalytic activity">
    <reaction evidence="16 17 19">
        <text>(6S)-NADPHX + ADP = AMP + phosphate + NADPH + H(+)</text>
        <dbReference type="Rhea" id="RHEA:32235"/>
        <dbReference type="ChEBI" id="CHEBI:15378"/>
        <dbReference type="ChEBI" id="CHEBI:43474"/>
        <dbReference type="ChEBI" id="CHEBI:57783"/>
        <dbReference type="ChEBI" id="CHEBI:64076"/>
        <dbReference type="ChEBI" id="CHEBI:456215"/>
        <dbReference type="ChEBI" id="CHEBI:456216"/>
        <dbReference type="EC" id="4.2.1.136"/>
    </reaction>
</comment>
<evidence type="ECO:0000256" key="16">
    <source>
        <dbReference type="ARBA" id="ARBA00049209"/>
    </source>
</evidence>
<evidence type="ECO:0000256" key="11">
    <source>
        <dbReference type="ARBA" id="ARBA00023235"/>
    </source>
</evidence>
<keyword evidence="23" id="KW-1185">Reference proteome</keyword>
<evidence type="ECO:0000313" key="23">
    <source>
        <dbReference type="Proteomes" id="UP000664369"/>
    </source>
</evidence>
<dbReference type="PIRSF" id="PIRSF017184">
    <property type="entry name" value="Nnr"/>
    <property type="match status" value="1"/>
</dbReference>
<feature type="binding site" evidence="18">
    <location>
        <begin position="128"/>
        <end position="134"/>
    </location>
    <ligand>
        <name>(6S)-NADPHX</name>
        <dbReference type="ChEBI" id="CHEBI:64076"/>
    </ligand>
</feature>
<evidence type="ECO:0000256" key="6">
    <source>
        <dbReference type="ARBA" id="ARBA00022741"/>
    </source>
</evidence>
<comment type="catalytic activity">
    <reaction evidence="2 18 19">
        <text>(6R)-NADPHX = (6S)-NADPHX</text>
        <dbReference type="Rhea" id="RHEA:32227"/>
        <dbReference type="ChEBI" id="CHEBI:64076"/>
        <dbReference type="ChEBI" id="CHEBI:64077"/>
        <dbReference type="EC" id="5.1.99.6"/>
    </reaction>
</comment>
<dbReference type="InterPro" id="IPR017953">
    <property type="entry name" value="Carbohydrate_kinase_pred_CS"/>
</dbReference>
<dbReference type="HAMAP" id="MF_01965">
    <property type="entry name" value="NADHX_dehydratase"/>
    <property type="match status" value="1"/>
</dbReference>
<evidence type="ECO:0000256" key="5">
    <source>
        <dbReference type="ARBA" id="ARBA00022723"/>
    </source>
</evidence>
<comment type="catalytic activity">
    <reaction evidence="1 18 19">
        <text>(6R)-NADHX = (6S)-NADHX</text>
        <dbReference type="Rhea" id="RHEA:32215"/>
        <dbReference type="ChEBI" id="CHEBI:64074"/>
        <dbReference type="ChEBI" id="CHEBI:64075"/>
        <dbReference type="EC" id="5.1.99.6"/>
    </reaction>
</comment>
<comment type="cofactor">
    <cofactor evidence="18 19">
        <name>K(+)</name>
        <dbReference type="ChEBI" id="CHEBI:29103"/>
    </cofactor>
    <text evidence="18 19">Binds 1 potassium ion per subunit.</text>
</comment>
<feature type="binding site" evidence="18">
    <location>
        <position position="160"/>
    </location>
    <ligand>
        <name>K(+)</name>
        <dbReference type="ChEBI" id="CHEBI:29103"/>
    </ligand>
</feature>
<feature type="binding site" evidence="17">
    <location>
        <position position="383"/>
    </location>
    <ligand>
        <name>(6S)-NADPHX</name>
        <dbReference type="ChEBI" id="CHEBI:64076"/>
    </ligand>
</feature>
<dbReference type="InterPro" id="IPR000631">
    <property type="entry name" value="CARKD"/>
</dbReference>
<evidence type="ECO:0000256" key="18">
    <source>
        <dbReference type="HAMAP-Rule" id="MF_01966"/>
    </source>
</evidence>
<comment type="caution">
    <text evidence="18">Lacks conserved residue(s) required for the propagation of feature annotation.</text>
</comment>
<dbReference type="NCBIfam" id="TIGR00197">
    <property type="entry name" value="yjeF_nterm"/>
    <property type="match status" value="1"/>
</dbReference>
<dbReference type="EC" id="4.2.1.136" evidence="19"/>
<evidence type="ECO:0000259" key="20">
    <source>
        <dbReference type="PROSITE" id="PS51383"/>
    </source>
</evidence>
<name>A0ABS3QBL8_9BACT</name>
<reference evidence="22 23" key="1">
    <citation type="submission" date="2021-03" db="EMBL/GenBank/DDBJ databases">
        <authorList>
            <person name="Kim M.K."/>
        </authorList>
    </citation>
    <scope>NUCLEOTIDE SEQUENCE [LARGE SCALE GENOMIC DNA]</scope>
    <source>
        <strain evidence="22 23">BT442</strain>
    </source>
</reference>